<dbReference type="Gene3D" id="2.150.10.10">
    <property type="entry name" value="Serralysin-like metalloprotease, C-terminal"/>
    <property type="match status" value="3"/>
</dbReference>
<keyword evidence="1" id="KW-0732">Signal</keyword>
<gene>
    <name evidence="3" type="ORF">ACFOSX_06555</name>
</gene>
<feature type="domain" description="Trimeric autotransporter adhesin YadA-like head" evidence="2">
    <location>
        <begin position="574"/>
        <end position="600"/>
    </location>
</feature>
<dbReference type="InterPro" id="IPR011049">
    <property type="entry name" value="Serralysin-like_metalloprot_C"/>
</dbReference>
<keyword evidence="4" id="KW-1185">Reference proteome</keyword>
<organism evidence="3 4">
    <name type="scientific">Winogradskyella maritima</name>
    <dbReference type="NCBI Taxonomy" id="1517766"/>
    <lineage>
        <taxon>Bacteria</taxon>
        <taxon>Pseudomonadati</taxon>
        <taxon>Bacteroidota</taxon>
        <taxon>Flavobacteriia</taxon>
        <taxon>Flavobacteriales</taxon>
        <taxon>Flavobacteriaceae</taxon>
        <taxon>Winogradskyella</taxon>
    </lineage>
</organism>
<feature type="signal peptide" evidence="1">
    <location>
        <begin position="1"/>
        <end position="26"/>
    </location>
</feature>
<feature type="domain" description="Trimeric autotransporter adhesin YadA-like head" evidence="2">
    <location>
        <begin position="228"/>
        <end position="253"/>
    </location>
</feature>
<evidence type="ECO:0000259" key="2">
    <source>
        <dbReference type="Pfam" id="PF05658"/>
    </source>
</evidence>
<feature type="domain" description="Trimeric autotransporter adhesin YadA-like head" evidence="2">
    <location>
        <begin position="602"/>
        <end position="625"/>
    </location>
</feature>
<feature type="domain" description="Trimeric autotransporter adhesin YadA-like head" evidence="2">
    <location>
        <begin position="630"/>
        <end position="654"/>
    </location>
</feature>
<dbReference type="CDD" id="cd12820">
    <property type="entry name" value="LbR_YadA-like"/>
    <property type="match status" value="2"/>
</dbReference>
<dbReference type="InterPro" id="IPR008640">
    <property type="entry name" value="Adhesin_Head_dom"/>
</dbReference>
<protein>
    <recommendedName>
        <fullName evidence="2">Trimeric autotransporter adhesin YadA-like head domain-containing protein</fullName>
    </recommendedName>
</protein>
<dbReference type="Proteomes" id="UP001595812">
    <property type="component" value="Unassembled WGS sequence"/>
</dbReference>
<reference evidence="4" key="1">
    <citation type="journal article" date="2019" name="Int. J. Syst. Evol. Microbiol.">
        <title>The Global Catalogue of Microorganisms (GCM) 10K type strain sequencing project: providing services to taxonomists for standard genome sequencing and annotation.</title>
        <authorList>
            <consortium name="The Broad Institute Genomics Platform"/>
            <consortium name="The Broad Institute Genome Sequencing Center for Infectious Disease"/>
            <person name="Wu L."/>
            <person name="Ma J."/>
        </authorList>
    </citation>
    <scope>NUCLEOTIDE SEQUENCE [LARGE SCALE GENOMIC DNA]</scope>
    <source>
        <strain evidence="4">CECT 8979</strain>
    </source>
</reference>
<feature type="chain" id="PRO_5046988723" description="Trimeric autotransporter adhesin YadA-like head domain-containing protein" evidence="1">
    <location>
        <begin position="27"/>
        <end position="869"/>
    </location>
</feature>
<feature type="domain" description="Trimeric autotransporter adhesin YadA-like head" evidence="2">
    <location>
        <begin position="200"/>
        <end position="225"/>
    </location>
</feature>
<dbReference type="EMBL" id="JBHSAT010000004">
    <property type="protein sequence ID" value="MFC3876889.1"/>
    <property type="molecule type" value="Genomic_DNA"/>
</dbReference>
<dbReference type="Pfam" id="PF05658">
    <property type="entry name" value="YadA_head"/>
    <property type="match status" value="6"/>
</dbReference>
<feature type="domain" description="Trimeric autotransporter adhesin YadA-like head" evidence="2">
    <location>
        <begin position="658"/>
        <end position="682"/>
    </location>
</feature>
<name>A0ABV8AGN6_9FLAO</name>
<sequence length="869" mass="89903">MSSLFKNHLFKITVLLIIAGLSEAFAQQSGFNYKAIIKDDMGNVVSNQNVSVQFIIFEDNLLRYQELHQITTDTNGIVTLTIGSGTPIQGNLSIIDWTTQNHNLNTKIDIGNGLEDLGTIPFQTVPYANYAITAQTANNVSGLEILDEGNGIGWRLIGRNPDFYGNIGSDAIDLSYSTGTSSQHGALGAKSFSTGRNTSAIGANATAMGAFTTASGLSSVAIGNGVSASGNFSSVFGINNNASGTGSTAFGSENSATGIYSTAMGFTTYADASFVTVTGRFNIGGGISSGWTSTDPLFEIGNGDDIDNRSNALTVLKNGTITAPSFEIDEITDAKALITKEYLEANSGATATGLEALDEGAGQGWRLIGQNSDHYANIGLGAIDLSGTNNSSDGNSGASGEYALSSGLNTKASGFVSLSSGLSTEALGNYTSTFGAFTKAEATISTAFGRFNVGGGNLTTWDPTDPLFEIGNGSADNARSNALTVYKNGIVNINDAYDLPHNDGIAGQVLTAVGDGTTVWFPITSDNSTGLEAINEGNGIGWRFKDKNPANYGNIGANAVDLSESNSSSSTNGATGISAISTGFNTTASGNYSTAMGFNSSATNIYAMAIGNEASATGDNSIALGRLTVASGGSAVALGSQTTASNIGATAMGSATVASGRSATATGRFTRAQAYSGVAIGRYNNGNGNSGSWVDSDPIFEIGNGSADNNRSNALTVYKNGAVNFNDAYTLPRTNGSTGQVLTAQADGNVEWTSINNDIPTLIDVTTYGISYSPYVSTGFEGPRYYIDKNKVHIEGYMRKDFGTGGISQGNMLFVLPTGYRPLNKHMFICPQVAGTNLTVSVNPDGTVVAEEDSSNQFIALNSISFRID</sequence>
<proteinExistence type="predicted"/>
<dbReference type="SUPFAM" id="SSF101967">
    <property type="entry name" value="Adhesin YadA, collagen-binding domain"/>
    <property type="match status" value="2"/>
</dbReference>
<evidence type="ECO:0000256" key="1">
    <source>
        <dbReference type="SAM" id="SignalP"/>
    </source>
</evidence>
<evidence type="ECO:0000313" key="3">
    <source>
        <dbReference type="EMBL" id="MFC3876889.1"/>
    </source>
</evidence>
<evidence type="ECO:0000313" key="4">
    <source>
        <dbReference type="Proteomes" id="UP001595812"/>
    </source>
</evidence>
<accession>A0ABV8AGN6</accession>
<dbReference type="RefSeq" id="WP_386098219.1">
    <property type="nucleotide sequence ID" value="NZ_JBHSAT010000004.1"/>
</dbReference>
<comment type="caution">
    <text evidence="3">The sequence shown here is derived from an EMBL/GenBank/DDBJ whole genome shotgun (WGS) entry which is preliminary data.</text>
</comment>